<gene>
    <name evidence="1" type="ORF">N7505_002518</name>
</gene>
<keyword evidence="2" id="KW-1185">Reference proteome</keyword>
<comment type="caution">
    <text evidence="1">The sequence shown here is derived from an EMBL/GenBank/DDBJ whole genome shotgun (WGS) entry which is preliminary data.</text>
</comment>
<name>A0ABQ8X083_PENCH</name>
<protein>
    <recommendedName>
        <fullName evidence="3">Restriction endonuclease domain-containing protein</fullName>
    </recommendedName>
</protein>
<accession>A0ABQ8X083</accession>
<evidence type="ECO:0000313" key="2">
    <source>
        <dbReference type="Proteomes" id="UP001220256"/>
    </source>
</evidence>
<evidence type="ECO:0008006" key="3">
    <source>
        <dbReference type="Google" id="ProtNLM"/>
    </source>
</evidence>
<organism evidence="1 2">
    <name type="scientific">Penicillium chrysogenum</name>
    <name type="common">Penicillium notatum</name>
    <dbReference type="NCBI Taxonomy" id="5076"/>
    <lineage>
        <taxon>Eukaryota</taxon>
        <taxon>Fungi</taxon>
        <taxon>Dikarya</taxon>
        <taxon>Ascomycota</taxon>
        <taxon>Pezizomycotina</taxon>
        <taxon>Eurotiomycetes</taxon>
        <taxon>Eurotiomycetidae</taxon>
        <taxon>Eurotiales</taxon>
        <taxon>Aspergillaceae</taxon>
        <taxon>Penicillium</taxon>
        <taxon>Penicillium chrysogenum species complex</taxon>
    </lineage>
</organism>
<sequence length="180" mass="20273">MPSTAHGTAASEFSMIVRDWLRQSGAHITISTSKSVRGSTKTKVADFAWTPYDLPAGRSRKWPAIVLEVAPSQPRTRLREAINFWLNEPGSGVRIAISLSVTGRKILVERWVRSPNGPSPDQWIEIARNPRQDSPRISGYLSIDISDVMLRARMAGETDFILTPQALDDLAKYIWRDWEQ</sequence>
<proteinExistence type="predicted"/>
<dbReference type="EMBL" id="JAPVEB010000001">
    <property type="protein sequence ID" value="KAJ5284538.1"/>
    <property type="molecule type" value="Genomic_DNA"/>
</dbReference>
<evidence type="ECO:0000313" key="1">
    <source>
        <dbReference type="EMBL" id="KAJ5284538.1"/>
    </source>
</evidence>
<dbReference type="Proteomes" id="UP001220256">
    <property type="component" value="Unassembled WGS sequence"/>
</dbReference>
<reference evidence="1 2" key="1">
    <citation type="journal article" date="2023" name="IMA Fungus">
        <title>Comparative genomic study of the Penicillium genus elucidates a diverse pangenome and 15 lateral gene transfer events.</title>
        <authorList>
            <person name="Petersen C."/>
            <person name="Sorensen T."/>
            <person name="Nielsen M.R."/>
            <person name="Sondergaard T.E."/>
            <person name="Sorensen J.L."/>
            <person name="Fitzpatrick D.A."/>
            <person name="Frisvad J.C."/>
            <person name="Nielsen K.L."/>
        </authorList>
    </citation>
    <scope>NUCLEOTIDE SEQUENCE [LARGE SCALE GENOMIC DNA]</scope>
    <source>
        <strain evidence="1 2">IBT 3361</strain>
    </source>
</reference>